<dbReference type="Pfam" id="PF07506">
    <property type="entry name" value="RepB"/>
    <property type="match status" value="1"/>
</dbReference>
<comment type="caution">
    <text evidence="4">The sequence shown here is derived from an EMBL/GenBank/DDBJ whole genome shotgun (WGS) entry which is preliminary data.</text>
</comment>
<dbReference type="InterPro" id="IPR004437">
    <property type="entry name" value="ParB/RepB/Spo0J"/>
</dbReference>
<evidence type="ECO:0000313" key="5">
    <source>
        <dbReference type="Proteomes" id="UP000076577"/>
    </source>
</evidence>
<dbReference type="InterPro" id="IPR037972">
    <property type="entry name" value="RepB_N"/>
</dbReference>
<dbReference type="InterPro" id="IPR003115">
    <property type="entry name" value="ParB_N"/>
</dbReference>
<reference evidence="4 5" key="1">
    <citation type="journal article" date="2016" name="Front. Microbiol.">
        <title>Comparative Genomic Analysis Reveals a Diverse Repertoire of Genes Involved in Prokaryote-Eukaryote Interactions within the Pseudovibrio Genus.</title>
        <authorList>
            <person name="Romano S."/>
            <person name="Fernandez-Guerra A."/>
            <person name="Reen F.J."/>
            <person name="Glockner F.O."/>
            <person name="Crowley S.P."/>
            <person name="O'Sullivan O."/>
            <person name="Cotter P.D."/>
            <person name="Adams C."/>
            <person name="Dobson A.D."/>
            <person name="O'Gara F."/>
        </authorList>
    </citation>
    <scope>NUCLEOTIDE SEQUENCE [LARGE SCALE GENOMIC DNA]</scope>
    <source>
        <strain evidence="4 5">Ad2</strain>
    </source>
</reference>
<organism evidence="4 5">
    <name type="scientific">Pseudovibrio axinellae</name>
    <dbReference type="NCBI Taxonomy" id="989403"/>
    <lineage>
        <taxon>Bacteria</taxon>
        <taxon>Pseudomonadati</taxon>
        <taxon>Pseudomonadota</taxon>
        <taxon>Alphaproteobacteria</taxon>
        <taxon>Hyphomicrobiales</taxon>
        <taxon>Stappiaceae</taxon>
        <taxon>Pseudovibrio</taxon>
    </lineage>
</organism>
<dbReference type="GO" id="GO:0005694">
    <property type="term" value="C:chromosome"/>
    <property type="evidence" value="ECO:0007669"/>
    <property type="project" value="TreeGrafter"/>
</dbReference>
<dbReference type="STRING" id="989403.SAMN05421798_11930"/>
<protein>
    <submittedName>
        <fullName evidence="4">Chromosome-partitioning protein ParB</fullName>
    </submittedName>
</protein>
<dbReference type="AlphaFoldDB" id="A0A165YAM9"/>
<dbReference type="PANTHER" id="PTHR33375:SF1">
    <property type="entry name" value="CHROMOSOME-PARTITIONING PROTEIN PARB-RELATED"/>
    <property type="match status" value="1"/>
</dbReference>
<dbReference type="InterPro" id="IPR011111">
    <property type="entry name" value="Plasmid_RepB"/>
</dbReference>
<dbReference type="EMBL" id="LMCB01000019">
    <property type="protein sequence ID" value="KZL18617.1"/>
    <property type="molecule type" value="Genomic_DNA"/>
</dbReference>
<evidence type="ECO:0000256" key="1">
    <source>
        <dbReference type="ARBA" id="ARBA00006295"/>
    </source>
</evidence>
<dbReference type="SUPFAM" id="SSF109709">
    <property type="entry name" value="KorB DNA-binding domain-like"/>
    <property type="match status" value="1"/>
</dbReference>
<dbReference type="GO" id="GO:0003677">
    <property type="term" value="F:DNA binding"/>
    <property type="evidence" value="ECO:0007669"/>
    <property type="project" value="InterPro"/>
</dbReference>
<gene>
    <name evidence="4" type="primary">parB_2</name>
    <name evidence="4" type="ORF">PsAD2_02558</name>
</gene>
<proteinExistence type="inferred from homology"/>
<dbReference type="NCBIfam" id="TIGR00180">
    <property type="entry name" value="parB_part"/>
    <property type="match status" value="1"/>
</dbReference>
<feature type="region of interest" description="Disordered" evidence="2">
    <location>
        <begin position="1"/>
        <end position="43"/>
    </location>
</feature>
<dbReference type="Gene3D" id="3.90.1530.30">
    <property type="match status" value="1"/>
</dbReference>
<dbReference type="InterPro" id="IPR050336">
    <property type="entry name" value="Chromosome_partition/occlusion"/>
</dbReference>
<dbReference type="RefSeq" id="WP_068006423.1">
    <property type="nucleotide sequence ID" value="NZ_FOFM01000019.1"/>
</dbReference>
<dbReference type="PATRIC" id="fig|989403.3.peg.2730"/>
<sequence>MNKATDRSKKMRAMFGGVDPAELSKSSTPAPSMTTATKQRVSSGAIKSMRNTFSNVEKENEKLRQMMQEGSVAHEFDTAELDPSFVADRMIVANDQDFETLKASISTSGQQVPILVRPHPEADGRYQIAFGHRRWRACKDLGIPVRGFIKDLSDEALLIAQGQENHERKNLSFIETALFASRLAKSFPQTVISKAIGKDATTVSKLLKLINALPEDFIREIGPAPKIGRPRWEELAGHFVNGQLPDPFKARVNAVTITADFELSGSDERFSSILSACKSAETTTTAATGSVATAAKSWLGNRQILMKDGPNALSFQIDARKDPELAAFLKKRLPDLMDEFRSDYLKEDA</sequence>
<dbReference type="GO" id="GO:0007059">
    <property type="term" value="P:chromosome segregation"/>
    <property type="evidence" value="ECO:0007669"/>
    <property type="project" value="TreeGrafter"/>
</dbReference>
<dbReference type="CDD" id="cd16405">
    <property type="entry name" value="RepB_like_N"/>
    <property type="match status" value="1"/>
</dbReference>
<dbReference type="InterPro" id="IPR036086">
    <property type="entry name" value="ParB/Sulfiredoxin_sf"/>
</dbReference>
<dbReference type="OrthoDB" id="7908920at2"/>
<dbReference type="PANTHER" id="PTHR33375">
    <property type="entry name" value="CHROMOSOME-PARTITIONING PROTEIN PARB-RELATED"/>
    <property type="match status" value="1"/>
</dbReference>
<keyword evidence="5" id="KW-1185">Reference proteome</keyword>
<dbReference type="SUPFAM" id="SSF110849">
    <property type="entry name" value="ParB/Sulfiredoxin"/>
    <property type="match status" value="1"/>
</dbReference>
<name>A0A165YAM9_9HYPH</name>
<comment type="similarity">
    <text evidence="1">Belongs to the ParB family.</text>
</comment>
<dbReference type="NCBIfam" id="TIGR03454">
    <property type="entry name" value="partition_RepB"/>
    <property type="match status" value="1"/>
</dbReference>
<feature type="domain" description="ParB-like N-terminal" evidence="3">
    <location>
        <begin position="74"/>
        <end position="166"/>
    </location>
</feature>
<evidence type="ECO:0000313" key="4">
    <source>
        <dbReference type="EMBL" id="KZL18617.1"/>
    </source>
</evidence>
<dbReference type="Gene3D" id="1.10.10.2830">
    <property type="match status" value="1"/>
</dbReference>
<dbReference type="SMART" id="SM00470">
    <property type="entry name" value="ParB"/>
    <property type="match status" value="1"/>
</dbReference>
<evidence type="ECO:0000259" key="3">
    <source>
        <dbReference type="SMART" id="SM00470"/>
    </source>
</evidence>
<dbReference type="InterPro" id="IPR017819">
    <property type="entry name" value="Plasmid_partition_RepB"/>
</dbReference>
<dbReference type="Proteomes" id="UP000076577">
    <property type="component" value="Unassembled WGS sequence"/>
</dbReference>
<evidence type="ECO:0000256" key="2">
    <source>
        <dbReference type="SAM" id="MobiDB-lite"/>
    </source>
</evidence>
<feature type="compositionally biased region" description="Low complexity" evidence="2">
    <location>
        <begin position="24"/>
        <end position="38"/>
    </location>
</feature>
<accession>A0A165YAM9</accession>
<dbReference type="Pfam" id="PF02195">
    <property type="entry name" value="ParB_N"/>
    <property type="match status" value="1"/>
</dbReference>